<keyword evidence="11" id="KW-1185">Reference proteome</keyword>
<evidence type="ECO:0000313" key="10">
    <source>
        <dbReference type="EMBL" id="BBA98213.1"/>
    </source>
</evidence>
<dbReference type="InterPro" id="IPR049453">
    <property type="entry name" value="Memb_transporter_dom"/>
</dbReference>
<feature type="domain" description="Integral membrane bound transporter" evidence="9">
    <location>
        <begin position="418"/>
        <end position="543"/>
    </location>
</feature>
<evidence type="ECO:0000256" key="1">
    <source>
        <dbReference type="ARBA" id="ARBA00004651"/>
    </source>
</evidence>
<evidence type="ECO:0000256" key="6">
    <source>
        <dbReference type="ARBA" id="ARBA00043993"/>
    </source>
</evidence>
<evidence type="ECO:0000256" key="3">
    <source>
        <dbReference type="ARBA" id="ARBA00022692"/>
    </source>
</evidence>
<reference evidence="10 11" key="4">
    <citation type="journal article" date="2020" name="Sci. Rep.">
        <title>beta-carboline chemical signals induce reveromycin production through a LuxR family regulator in Streptomyces sp. SN-593.</title>
        <authorList>
            <person name="Panthee S."/>
            <person name="Kito N."/>
            <person name="Hayashi T."/>
            <person name="Shimizu T."/>
            <person name="Ishikawa J."/>
            <person name="Hamamoto H."/>
            <person name="Osada H."/>
            <person name="Takahashi S."/>
        </authorList>
    </citation>
    <scope>NUCLEOTIDE SEQUENCE [LARGE SCALE GENOMIC DNA]</scope>
    <source>
        <strain evidence="10 11">SN-593</strain>
    </source>
</reference>
<proteinExistence type="inferred from homology"/>
<evidence type="ECO:0000259" key="9">
    <source>
        <dbReference type="Pfam" id="PF13515"/>
    </source>
</evidence>
<dbReference type="EMBL" id="AP018365">
    <property type="protein sequence ID" value="BBA98213.1"/>
    <property type="molecule type" value="Genomic_DNA"/>
</dbReference>
<feature type="transmembrane region" description="Helical" evidence="8">
    <location>
        <begin position="429"/>
        <end position="447"/>
    </location>
</feature>
<dbReference type="AlphaFoldDB" id="A0A7U3UT29"/>
<dbReference type="PANTHER" id="PTHR30509:SF9">
    <property type="entry name" value="MULTIDRUG RESISTANCE PROTEIN MDTO"/>
    <property type="match status" value="1"/>
</dbReference>
<gene>
    <name evidence="10" type="ORF">RVR_4317</name>
</gene>
<evidence type="ECO:0000313" key="11">
    <source>
        <dbReference type="Proteomes" id="UP000595703"/>
    </source>
</evidence>
<evidence type="ECO:0000256" key="4">
    <source>
        <dbReference type="ARBA" id="ARBA00022989"/>
    </source>
</evidence>
<reference evidence="10 11" key="2">
    <citation type="journal article" date="2011" name="J. Antibiot.">
        <title>Furaquinocins I and J: novel polyketide isoprenoid hybrid compounds from Streptomyces reveromyceticus SN-593.</title>
        <authorList>
            <person name="Panthee S."/>
            <person name="Takahashi S."/>
            <person name="Takagi H."/>
            <person name="Nogawa T."/>
            <person name="Oowada E."/>
            <person name="Uramoto M."/>
            <person name="Osada H."/>
        </authorList>
    </citation>
    <scope>NUCLEOTIDE SEQUENCE [LARGE SCALE GENOMIC DNA]</scope>
    <source>
        <strain evidence="10 11">SN-593</strain>
    </source>
</reference>
<protein>
    <recommendedName>
        <fullName evidence="9">Integral membrane bound transporter domain-containing protein</fullName>
    </recommendedName>
</protein>
<keyword evidence="4 8" id="KW-1133">Transmembrane helix</keyword>
<reference evidence="10 11" key="3">
    <citation type="journal article" date="2011" name="Nat. Chem. Biol.">
        <title>Reveromycin A biosynthesis uses RevG and RevJ for stereospecific spiroacetal formation.</title>
        <authorList>
            <person name="Takahashi S."/>
            <person name="Toyoda A."/>
            <person name="Sekiyama Y."/>
            <person name="Takagi H."/>
            <person name="Nogawa T."/>
            <person name="Uramoto M."/>
            <person name="Suzuki R."/>
            <person name="Koshino H."/>
            <person name="Kumano T."/>
            <person name="Panthee S."/>
            <person name="Dairi T."/>
            <person name="Ishikawa J."/>
            <person name="Ikeda H."/>
            <person name="Sakaki Y."/>
            <person name="Osada H."/>
        </authorList>
    </citation>
    <scope>NUCLEOTIDE SEQUENCE [LARGE SCALE GENOMIC DNA]</scope>
    <source>
        <strain evidence="10 11">SN-593</strain>
    </source>
</reference>
<evidence type="ECO:0000256" key="7">
    <source>
        <dbReference type="SAM" id="MobiDB-lite"/>
    </source>
</evidence>
<feature type="transmembrane region" description="Helical" evidence="8">
    <location>
        <begin position="459"/>
        <end position="475"/>
    </location>
</feature>
<comment type="subcellular location">
    <subcellularLocation>
        <location evidence="1">Cell membrane</location>
        <topology evidence="1">Multi-pass membrane protein</topology>
    </subcellularLocation>
</comment>
<dbReference type="PANTHER" id="PTHR30509">
    <property type="entry name" value="P-HYDROXYBENZOIC ACID EFFLUX PUMP SUBUNIT-RELATED"/>
    <property type="match status" value="1"/>
</dbReference>
<accession>A0A7U3UT29</accession>
<comment type="similarity">
    <text evidence="6">Belongs to the YccS/YhfK family.</text>
</comment>
<feature type="transmembrane region" description="Helical" evidence="8">
    <location>
        <begin position="111"/>
        <end position="127"/>
    </location>
</feature>
<feature type="compositionally biased region" description="Low complexity" evidence="7">
    <location>
        <begin position="741"/>
        <end position="757"/>
    </location>
</feature>
<feature type="transmembrane region" description="Helical" evidence="8">
    <location>
        <begin position="535"/>
        <end position="553"/>
    </location>
</feature>
<dbReference type="KEGG" id="arev:RVR_4317"/>
<organism evidence="10 11">
    <name type="scientific">Actinacidiphila reveromycinica</name>
    <dbReference type="NCBI Taxonomy" id="659352"/>
    <lineage>
        <taxon>Bacteria</taxon>
        <taxon>Bacillati</taxon>
        <taxon>Actinomycetota</taxon>
        <taxon>Actinomycetes</taxon>
        <taxon>Kitasatosporales</taxon>
        <taxon>Streptomycetaceae</taxon>
        <taxon>Actinacidiphila</taxon>
    </lineage>
</organism>
<feature type="transmembrane region" description="Helical" evidence="8">
    <location>
        <begin position="86"/>
        <end position="104"/>
    </location>
</feature>
<feature type="transmembrane region" description="Helical" evidence="8">
    <location>
        <begin position="158"/>
        <end position="177"/>
    </location>
</feature>
<dbReference type="RefSeq" id="WP_202234382.1">
    <property type="nucleotide sequence ID" value="NZ_AP018365.1"/>
</dbReference>
<dbReference type="GO" id="GO:0005886">
    <property type="term" value="C:plasma membrane"/>
    <property type="evidence" value="ECO:0007669"/>
    <property type="project" value="UniProtKB-SubCell"/>
</dbReference>
<name>A0A7U3UT29_9ACTN</name>
<keyword evidence="5 8" id="KW-0472">Membrane</keyword>
<feature type="transmembrane region" description="Helical" evidence="8">
    <location>
        <begin position="26"/>
        <end position="44"/>
    </location>
</feature>
<keyword evidence="3 8" id="KW-0812">Transmembrane</keyword>
<feature type="region of interest" description="Disordered" evidence="7">
    <location>
        <begin position="734"/>
        <end position="769"/>
    </location>
</feature>
<evidence type="ECO:0000256" key="8">
    <source>
        <dbReference type="SAM" id="Phobius"/>
    </source>
</evidence>
<evidence type="ECO:0000256" key="5">
    <source>
        <dbReference type="ARBA" id="ARBA00023136"/>
    </source>
</evidence>
<feature type="transmembrane region" description="Helical" evidence="8">
    <location>
        <begin position="56"/>
        <end position="74"/>
    </location>
</feature>
<dbReference type="Pfam" id="PF13515">
    <property type="entry name" value="FUSC_2"/>
    <property type="match status" value="1"/>
</dbReference>
<feature type="transmembrane region" description="Helical" evidence="8">
    <location>
        <begin position="481"/>
        <end position="514"/>
    </location>
</feature>
<keyword evidence="2" id="KW-1003">Cell membrane</keyword>
<reference evidence="10 11" key="1">
    <citation type="journal article" date="2010" name="J. Bacteriol.">
        <title>Biochemical characterization of a novel indole prenyltransferase from Streptomyces sp. SN-593.</title>
        <authorList>
            <person name="Takahashi S."/>
            <person name="Takagi H."/>
            <person name="Toyoda A."/>
            <person name="Uramoto M."/>
            <person name="Nogawa T."/>
            <person name="Ueki M."/>
            <person name="Sakaki Y."/>
            <person name="Osada H."/>
        </authorList>
    </citation>
    <scope>NUCLEOTIDE SEQUENCE [LARGE SCALE GENOMIC DNA]</scope>
    <source>
        <strain evidence="10 11">SN-593</strain>
    </source>
</reference>
<sequence>MAATGWLSETWDRVVGSDPGLQRLRGALAAAVAMSTTLGIEYVYGRATDRGPQGTLVVMLIGTVMAMMGSMALGDAAGPLRKLGTAAFFPVAIGTGMVVGICVAGRTDTKLAVFVVVMFAAVFIRRFGTPFFFYGFMMWMGYFFASFLGATFSQLPSLLVAVAIAAAWVLLLMTTVLRTHPQRTLARVRRAFAARARSVARVCADLLETDPRDARRLARLRRKLHSRQLRLAEAALVIEGWSGTPGAIPAGFSAATVRRRVLDAHLAVDALAGAADAMAGTDARHAAEAAKIADHLAGGDHRAAERAARRLLDRYDEAGRTGPAQAAGQPAPRDIDGLAHHLASAAWELATLTGEAGVPDPAVDGEEDFEPAVTLAMGVLPGSAAVALSVSARSRWNPLGRLSLTTRQAVQVAVAGSLAILVGRELSQARYYWAVIATFIAFTGTATRSETFIKAGNRVVGTLVGLGAGIGLAHLTAGHTYWIITVIILSMSCGFYLVSVSYAAMIFFVTIMVSQLYSELHEFTAGLLMLRLEETAIGAAIGIGVALVVLPTSTRDTVYSARVGYYTALGELLRACAASLAAEPAAGPAAGRAADGLDAQVRVVDHRLQQLALVARPLTLPLVWGNDPRVMRHRLTLYAAVTRQIRALAVGPRRAPGLPPAPHLAAAAGALADAATALALAPSPQSRPAPEVERALRAADAAMLAARPAPGTVLPAVTRPLLRLRQLLRELAVQGPAPEQSGSAGSGSRVVASSDAATATRSPRAPSAR</sequence>
<dbReference type="Proteomes" id="UP000595703">
    <property type="component" value="Chromosome"/>
</dbReference>
<evidence type="ECO:0000256" key="2">
    <source>
        <dbReference type="ARBA" id="ARBA00022475"/>
    </source>
</evidence>